<evidence type="ECO:0000313" key="1">
    <source>
        <dbReference type="EMBL" id="ERK46111.1"/>
    </source>
</evidence>
<protein>
    <submittedName>
        <fullName evidence="1">Uncharacterized protein</fullName>
    </submittedName>
</protein>
<keyword evidence="2" id="KW-1185">Reference proteome</keyword>
<dbReference type="Proteomes" id="UP000016608">
    <property type="component" value="Unassembled WGS sequence"/>
</dbReference>
<reference evidence="1 2" key="1">
    <citation type="submission" date="2013-06" db="EMBL/GenBank/DDBJ databases">
        <authorList>
            <person name="Weinstock G."/>
            <person name="Sodergren E."/>
            <person name="Lobos E.A."/>
            <person name="Fulton L."/>
            <person name="Fulton R."/>
            <person name="Courtney L."/>
            <person name="Fronick C."/>
            <person name="O'Laughlin M."/>
            <person name="Godfrey J."/>
            <person name="Wilson R.M."/>
            <person name="Miner T."/>
            <person name="Farmer C."/>
            <person name="Delehaunty K."/>
            <person name="Cordes M."/>
            <person name="Minx P."/>
            <person name="Tomlinson C."/>
            <person name="Chen J."/>
            <person name="Wollam A."/>
            <person name="Pepin K.H."/>
            <person name="Bhonagiri V."/>
            <person name="Zhang X."/>
            <person name="Warren W."/>
            <person name="Mitreva M."/>
            <person name="Mardis E.R."/>
            <person name="Wilson R.K."/>
        </authorList>
    </citation>
    <scope>NUCLEOTIDE SEQUENCE [LARGE SCALE GENOMIC DNA]</scope>
    <source>
        <strain evidence="1 2">ATCC 29099</strain>
    </source>
</reference>
<name>U2PPQ7_EUBRA</name>
<proteinExistence type="predicted"/>
<gene>
    <name evidence="1" type="ORF">HMPREF0373_01906</name>
</gene>
<evidence type="ECO:0000313" key="2">
    <source>
        <dbReference type="Proteomes" id="UP000016608"/>
    </source>
</evidence>
<dbReference type="EMBL" id="AWVJ01000116">
    <property type="protein sequence ID" value="ERK46111.1"/>
    <property type="molecule type" value="Genomic_DNA"/>
</dbReference>
<feature type="non-terminal residue" evidence="1">
    <location>
        <position position="52"/>
    </location>
</feature>
<comment type="caution">
    <text evidence="1">The sequence shown here is derived from an EMBL/GenBank/DDBJ whole genome shotgun (WGS) entry which is preliminary data.</text>
</comment>
<dbReference type="AlphaFoldDB" id="U2PPQ7"/>
<accession>U2PPQ7</accession>
<dbReference type="HOGENOM" id="CLU_3091918_0_0_9"/>
<sequence length="52" mass="6364">MAAVFLCLQCSYYLLLYHAKIISYISKRMFLTRNTHFDYIYLYTFKTSYRTS</sequence>
<organism evidence="1 2">
    <name type="scientific">Eubacterium ramulus ATCC 29099</name>
    <dbReference type="NCBI Taxonomy" id="1256908"/>
    <lineage>
        <taxon>Bacteria</taxon>
        <taxon>Bacillati</taxon>
        <taxon>Bacillota</taxon>
        <taxon>Clostridia</taxon>
        <taxon>Eubacteriales</taxon>
        <taxon>Eubacteriaceae</taxon>
        <taxon>Eubacterium</taxon>
    </lineage>
</organism>